<sequence length="997" mass="113294">MKSKFSTVDLCAVIHDLRALISMRVVNVYDINSKTYIVKLQKPNEKAFILFESGIRIHRTNYDWPKSMFPSGFSMKFRKHINQKRLTGVSQVGMDRIIDLEFGEEDRCCHVIVELYDRGNVVLTDNNYIILNILRPRTDADTDVKFSVRERYPLENARQENYLPSLDNIRLFLENGKKGDVLKKALVRHAPFTSLLLDHALISVGLPSNAQIGVHVCGKEQDVQLVHQALMLADSVTRSVNEKPCAGYIAYTSATRDDGKCMESYQEYYPVDFVQFRQAGSKFQVIELPSFSDAVDKFYSSIDAQKAEQKVSSVEKEAAKKLDNIRKDHEHRVKALEDVQLIQERRGEYVQYNRELVEQGLLLTRTALANKMSWDEVSNWLEQVAAKEVEAAKAIVKLNFTTNSITMRLNNPYEEDEEPMNVDIDIGLTADQNVRKYFGDKKSASVKQQKTLSASNKALKSAQQKIQNSVDQVKNKSSNVIRTRRTFWFEKFYWFISSDSYLVVAGRDSQQNEMLVKRYLRPGDIYVHAEIAGASSVVIRNRSRILGEIPPPKTLNEAGTMAICFSTAWEAKVVINAWWVRHDQVSRTAQTGEFLPTGLCLMFKLDDETIEKQQVELNRLKIGSSNYLNAPSSIVDDELVKENDDVSLEDESAGSESESETEAVNNVDVNETPEFPDVQVRDLKSMHLAESVEADEEFSVIHLAPSSNKTYKKTETDKYLEERNAADALAAEEQIKAIKPMNKRQKHKLDKIRKKYKDQDEEERKIRMAYVLKGKSASIYPPIEKKDVKVIETIRKGEQHENQADEGEVEEEQLPENVQDEQPIVNSLTCSPAMDDGILFSVPVCAPYSSMQKFKYKVKVTPGTGKRGKAVKMALALFLRDKTITQAERVLIKSLTMDDHVAQNLPGKVRFTFHYCQSEGTLQRIFLGLIEIKGSHTGVTIRSDTELMLSEFGLEIESMFKVVTDGASNTEDNYSFYDGEGDGDEELQEADLVVQYV</sequence>
<dbReference type="Proteomes" id="UP000887574">
    <property type="component" value="Unplaced"/>
</dbReference>
<comment type="subcellular location">
    <subcellularLocation>
        <location evidence="2">Cytoplasm</location>
    </subcellularLocation>
    <subcellularLocation>
        <location evidence="1">Nucleus</location>
    </subcellularLocation>
</comment>
<feature type="region of interest" description="Disordered" evidence="8">
    <location>
        <begin position="644"/>
        <end position="665"/>
    </location>
</feature>
<keyword evidence="5 7" id="KW-0175">Coiled coil</keyword>
<dbReference type="Pfam" id="PF05833">
    <property type="entry name" value="NFACT_N"/>
    <property type="match status" value="1"/>
</dbReference>
<dbReference type="InterPro" id="IPR051608">
    <property type="entry name" value="RQC_Subunit_NEMF"/>
</dbReference>
<feature type="domain" description="NFACT protein C-terminal" evidence="10">
    <location>
        <begin position="821"/>
        <end position="910"/>
    </location>
</feature>
<evidence type="ECO:0000259" key="9">
    <source>
        <dbReference type="Pfam" id="PF05670"/>
    </source>
</evidence>
<feature type="compositionally biased region" description="Acidic residues" evidence="8">
    <location>
        <begin position="645"/>
        <end position="661"/>
    </location>
</feature>
<dbReference type="GO" id="GO:0072344">
    <property type="term" value="P:rescue of stalled ribosome"/>
    <property type="evidence" value="ECO:0007669"/>
    <property type="project" value="TreeGrafter"/>
</dbReference>
<dbReference type="PANTHER" id="PTHR15239:SF6">
    <property type="entry name" value="RIBOSOME QUALITY CONTROL COMPLEX SUBUNIT NEMF"/>
    <property type="match status" value="1"/>
</dbReference>
<feature type="region of interest" description="Disordered" evidence="8">
    <location>
        <begin position="798"/>
        <end position="818"/>
    </location>
</feature>
<evidence type="ECO:0000256" key="8">
    <source>
        <dbReference type="SAM" id="MobiDB-lite"/>
    </source>
</evidence>
<keyword evidence="6" id="KW-0539">Nucleus</keyword>
<dbReference type="WBParaSite" id="jg8275">
    <property type="protein sequence ID" value="jg8275"/>
    <property type="gene ID" value="jg8275"/>
</dbReference>
<feature type="coiled-coil region" evidence="7">
    <location>
        <begin position="304"/>
        <end position="339"/>
    </location>
</feature>
<organism evidence="11 12">
    <name type="scientific">Ditylenchus dipsaci</name>
    <dbReference type="NCBI Taxonomy" id="166011"/>
    <lineage>
        <taxon>Eukaryota</taxon>
        <taxon>Metazoa</taxon>
        <taxon>Ecdysozoa</taxon>
        <taxon>Nematoda</taxon>
        <taxon>Chromadorea</taxon>
        <taxon>Rhabditida</taxon>
        <taxon>Tylenchina</taxon>
        <taxon>Tylenchomorpha</taxon>
        <taxon>Sphaerularioidea</taxon>
        <taxon>Anguinidae</taxon>
        <taxon>Anguininae</taxon>
        <taxon>Ditylenchus</taxon>
    </lineage>
</organism>
<evidence type="ECO:0000256" key="3">
    <source>
        <dbReference type="ARBA" id="ARBA00008318"/>
    </source>
</evidence>
<name>A0A915ENZ3_9BILA</name>
<accession>A0A915ENZ3</accession>
<keyword evidence="11" id="KW-1185">Reference proteome</keyword>
<dbReference type="PANTHER" id="PTHR15239">
    <property type="entry name" value="NUCLEAR EXPORT MEDIATOR FACTOR NEMF"/>
    <property type="match status" value="1"/>
</dbReference>
<proteinExistence type="inferred from homology"/>
<keyword evidence="4" id="KW-0963">Cytoplasm</keyword>
<reference evidence="12" key="1">
    <citation type="submission" date="2022-11" db="UniProtKB">
        <authorList>
            <consortium name="WormBaseParasite"/>
        </authorList>
    </citation>
    <scope>IDENTIFICATION</scope>
</reference>
<evidence type="ECO:0000256" key="2">
    <source>
        <dbReference type="ARBA" id="ARBA00004496"/>
    </source>
</evidence>
<comment type="similarity">
    <text evidence="3">Belongs to the NEMF family.</text>
</comment>
<protein>
    <submittedName>
        <fullName evidence="12">Nuclear export mediator factor NEMF</fullName>
    </submittedName>
</protein>
<evidence type="ECO:0000256" key="5">
    <source>
        <dbReference type="ARBA" id="ARBA00023054"/>
    </source>
</evidence>
<evidence type="ECO:0000256" key="1">
    <source>
        <dbReference type="ARBA" id="ARBA00004123"/>
    </source>
</evidence>
<dbReference type="GO" id="GO:1990112">
    <property type="term" value="C:RQC complex"/>
    <property type="evidence" value="ECO:0007669"/>
    <property type="project" value="TreeGrafter"/>
</dbReference>
<feature type="compositionally biased region" description="Acidic residues" evidence="8">
    <location>
        <begin position="804"/>
        <end position="814"/>
    </location>
</feature>
<evidence type="ECO:0000313" key="12">
    <source>
        <dbReference type="WBParaSite" id="jg8275"/>
    </source>
</evidence>
<dbReference type="GO" id="GO:0005737">
    <property type="term" value="C:cytoplasm"/>
    <property type="evidence" value="ECO:0007669"/>
    <property type="project" value="UniProtKB-SubCell"/>
</dbReference>
<dbReference type="Pfam" id="PF11923">
    <property type="entry name" value="NFACT-C"/>
    <property type="match status" value="1"/>
</dbReference>
<feature type="domain" description="NFACT RNA-binding" evidence="9">
    <location>
        <begin position="491"/>
        <end position="599"/>
    </location>
</feature>
<evidence type="ECO:0000256" key="4">
    <source>
        <dbReference type="ARBA" id="ARBA00022490"/>
    </source>
</evidence>
<evidence type="ECO:0000313" key="11">
    <source>
        <dbReference type="Proteomes" id="UP000887574"/>
    </source>
</evidence>
<evidence type="ECO:0000256" key="6">
    <source>
        <dbReference type="ARBA" id="ARBA00023242"/>
    </source>
</evidence>
<dbReference type="GO" id="GO:1990116">
    <property type="term" value="P:ribosome-associated ubiquitin-dependent protein catabolic process"/>
    <property type="evidence" value="ECO:0007669"/>
    <property type="project" value="TreeGrafter"/>
</dbReference>
<dbReference type="AlphaFoldDB" id="A0A915ENZ3"/>
<evidence type="ECO:0000259" key="10">
    <source>
        <dbReference type="Pfam" id="PF11923"/>
    </source>
</evidence>
<evidence type="ECO:0000256" key="7">
    <source>
        <dbReference type="SAM" id="Coils"/>
    </source>
</evidence>
<dbReference type="GO" id="GO:0043023">
    <property type="term" value="F:ribosomal large subunit binding"/>
    <property type="evidence" value="ECO:0007669"/>
    <property type="project" value="TreeGrafter"/>
</dbReference>
<dbReference type="Gene3D" id="2.30.310.10">
    <property type="entry name" value="ibrinogen binding protein from staphylococcus aureus domain"/>
    <property type="match status" value="1"/>
</dbReference>
<dbReference type="InterPro" id="IPR008532">
    <property type="entry name" value="NFACT_RNA-bd"/>
</dbReference>
<dbReference type="GO" id="GO:0000049">
    <property type="term" value="F:tRNA binding"/>
    <property type="evidence" value="ECO:0007669"/>
    <property type="project" value="TreeGrafter"/>
</dbReference>
<dbReference type="FunFam" id="2.30.310.10:FF:000001">
    <property type="entry name" value="Nuclear export mediator factor Nemf"/>
    <property type="match status" value="1"/>
</dbReference>
<dbReference type="Pfam" id="PF05670">
    <property type="entry name" value="NFACT-R_1"/>
    <property type="match status" value="1"/>
</dbReference>
<dbReference type="GO" id="GO:0005634">
    <property type="term" value="C:nucleus"/>
    <property type="evidence" value="ECO:0007669"/>
    <property type="project" value="UniProtKB-SubCell"/>
</dbReference>
<dbReference type="InterPro" id="IPR021846">
    <property type="entry name" value="NFACT-C"/>
</dbReference>